<reference evidence="2 3" key="1">
    <citation type="submission" date="2021-01" db="EMBL/GenBank/DDBJ databases">
        <title>Genomic Encyclopedia of Type Strains, Phase IV (KMG-IV): sequencing the most valuable type-strain genomes for metagenomic binning, comparative biology and taxonomic classification.</title>
        <authorList>
            <person name="Goeker M."/>
        </authorList>
    </citation>
    <scope>NUCLEOTIDE SEQUENCE [LARGE SCALE GENOMIC DNA]</scope>
    <source>
        <strain evidence="2 3">DSM 25540</strain>
    </source>
</reference>
<dbReference type="RefSeq" id="WP_204697757.1">
    <property type="nucleotide sequence ID" value="NZ_JAFBEC010000006.1"/>
</dbReference>
<organism evidence="2 3">
    <name type="scientific">Geomicrobium sediminis</name>
    <dbReference type="NCBI Taxonomy" id="1347788"/>
    <lineage>
        <taxon>Bacteria</taxon>
        <taxon>Bacillati</taxon>
        <taxon>Bacillota</taxon>
        <taxon>Bacilli</taxon>
        <taxon>Bacillales</taxon>
        <taxon>Geomicrobium</taxon>
    </lineage>
</organism>
<dbReference type="PANTHER" id="PTHR11014">
    <property type="entry name" value="PEPTIDASE M20 FAMILY MEMBER"/>
    <property type="match status" value="1"/>
</dbReference>
<dbReference type="InterPro" id="IPR011650">
    <property type="entry name" value="Peptidase_M20_dimer"/>
</dbReference>
<dbReference type="GO" id="GO:0016787">
    <property type="term" value="F:hydrolase activity"/>
    <property type="evidence" value="ECO:0007669"/>
    <property type="project" value="UniProtKB-KW"/>
</dbReference>
<dbReference type="PIRSF" id="PIRSF005962">
    <property type="entry name" value="Pept_M20D_amidohydro"/>
    <property type="match status" value="1"/>
</dbReference>
<dbReference type="Gene3D" id="3.40.630.10">
    <property type="entry name" value="Zn peptidases"/>
    <property type="match status" value="1"/>
</dbReference>
<dbReference type="EMBL" id="JAFBEC010000006">
    <property type="protein sequence ID" value="MBM7633183.1"/>
    <property type="molecule type" value="Genomic_DNA"/>
</dbReference>
<evidence type="ECO:0000259" key="1">
    <source>
        <dbReference type="Pfam" id="PF07687"/>
    </source>
</evidence>
<gene>
    <name evidence="2" type="ORF">JOD17_002277</name>
</gene>
<evidence type="ECO:0000313" key="3">
    <source>
        <dbReference type="Proteomes" id="UP000741863"/>
    </source>
</evidence>
<dbReference type="NCBIfam" id="TIGR01891">
    <property type="entry name" value="amidohydrolases"/>
    <property type="match status" value="1"/>
</dbReference>
<dbReference type="InterPro" id="IPR037484">
    <property type="entry name" value="AmhX-like"/>
</dbReference>
<dbReference type="EC" id="3.5.1.-" evidence="2"/>
<feature type="domain" description="Peptidase M20 dimerisation" evidence="1">
    <location>
        <begin position="173"/>
        <end position="257"/>
    </location>
</feature>
<dbReference type="Pfam" id="PF07687">
    <property type="entry name" value="M20_dimer"/>
    <property type="match status" value="1"/>
</dbReference>
<dbReference type="Gene3D" id="3.30.70.360">
    <property type="match status" value="1"/>
</dbReference>
<proteinExistence type="predicted"/>
<keyword evidence="3" id="KW-1185">Reference proteome</keyword>
<comment type="caution">
    <text evidence="2">The sequence shown here is derived from an EMBL/GenBank/DDBJ whole genome shotgun (WGS) entry which is preliminary data.</text>
</comment>
<dbReference type="Proteomes" id="UP000741863">
    <property type="component" value="Unassembled WGS sequence"/>
</dbReference>
<evidence type="ECO:0000313" key="2">
    <source>
        <dbReference type="EMBL" id="MBM7633183.1"/>
    </source>
</evidence>
<dbReference type="SUPFAM" id="SSF53187">
    <property type="entry name" value="Zn-dependent exopeptidases"/>
    <property type="match status" value="1"/>
</dbReference>
<sequence length="368" mass="40543">MGEQRKPRLQEMFEYLHQNPEMSNEEVNTTAFLKKVIEESGIKVKTFDDLTGLVVDVGSGGPVVALRADIDAVYQEVDGEWRPNHSCGHDAHMTMVLGVLFKLLERKSLDRTYRFIFQPAEEKGTGALALIEKGVVDDVDILFGMHLRPIQELRAGEFAPAIQHGAARFINGTIRGEDAHGARPHLTANSIQVGMDLFQQLNSMQINPMHPYSAKLTTFHAGGKSPNIIPGSATFSIDVRAQTNETMEEVIAHIERFRSSLETLHNVQIELTTSANVAAAVISTQAEQALSEAIVTTVGQESLKPRLVTTGGDDFHFYTIKNPELKATMLGVGCDLSPGLHHPHMTFDHKQMEPAIKILTEAMTTVDI</sequence>
<accession>A0ABS2PCM8</accession>
<dbReference type="CDD" id="cd08018">
    <property type="entry name" value="M20_Acy1_amhX-like"/>
    <property type="match status" value="1"/>
</dbReference>
<dbReference type="SUPFAM" id="SSF55031">
    <property type="entry name" value="Bacterial exopeptidase dimerisation domain"/>
    <property type="match status" value="1"/>
</dbReference>
<dbReference type="InterPro" id="IPR002933">
    <property type="entry name" value="Peptidase_M20"/>
</dbReference>
<protein>
    <submittedName>
        <fullName evidence="2">Amidohydrolase</fullName>
        <ecNumber evidence="2">3.5.1.-</ecNumber>
    </submittedName>
</protein>
<dbReference type="Pfam" id="PF01546">
    <property type="entry name" value="Peptidase_M20"/>
    <property type="match status" value="1"/>
</dbReference>
<dbReference type="PANTHER" id="PTHR11014:SF122">
    <property type="entry name" value="AMIDOHYDROLASE AMHX"/>
    <property type="match status" value="1"/>
</dbReference>
<dbReference type="InterPro" id="IPR017439">
    <property type="entry name" value="Amidohydrolase"/>
</dbReference>
<name>A0ABS2PCM8_9BACL</name>
<dbReference type="InterPro" id="IPR036264">
    <property type="entry name" value="Bact_exopeptidase_dim_dom"/>
</dbReference>
<keyword evidence="2" id="KW-0378">Hydrolase</keyword>